<accession>A0A840YPH8</accession>
<dbReference type="Gene3D" id="1.10.287.480">
    <property type="entry name" value="helix hairpin bin"/>
    <property type="match status" value="1"/>
</dbReference>
<dbReference type="EMBL" id="JACIJF010000003">
    <property type="protein sequence ID" value="MBB5710131.1"/>
    <property type="molecule type" value="Genomic_DNA"/>
</dbReference>
<sequence length="306" mass="33657">MTTAPVHDTDRVIGFTLPDSHARGRMVRLGSALEQILSAHNYPAPIEAILTEAVTLAALLGSTLKNGEGQLTIQAQTQRGVIKLLVCDYKNGALRGYVQYNAERLSRLGKKPSMKSLFNEGYLAVTFDQTTSGERYQGIVPLDGDSLAEAAQSYFFQSEQIPSLIRLQHRRGADGKLVAGGLFLQHLPEGEVGRERLHVRLDHPEWSGVEALASTMGNDELGDASIPLENLVWRLFNEEREVRVLSGVDLTRGCRCSADYYRGVLTKFPAEDRAEMADEQGMISVDCAFCSKVFPLALDEFATPTL</sequence>
<dbReference type="Gene3D" id="3.90.1280.10">
    <property type="entry name" value="HSP33 redox switch-like"/>
    <property type="match status" value="1"/>
</dbReference>
<evidence type="ECO:0000256" key="2">
    <source>
        <dbReference type="ARBA" id="ARBA00022833"/>
    </source>
</evidence>
<evidence type="ECO:0000313" key="6">
    <source>
        <dbReference type="EMBL" id="MBB5710131.1"/>
    </source>
</evidence>
<dbReference type="CDD" id="cd00498">
    <property type="entry name" value="Hsp33"/>
    <property type="match status" value="1"/>
</dbReference>
<dbReference type="SUPFAM" id="SSF118352">
    <property type="entry name" value="HSP33 redox switch-like"/>
    <property type="match status" value="1"/>
</dbReference>
<dbReference type="SUPFAM" id="SSF64397">
    <property type="entry name" value="Hsp33 domain"/>
    <property type="match status" value="1"/>
</dbReference>
<dbReference type="RefSeq" id="WP_184085793.1">
    <property type="nucleotide sequence ID" value="NZ_JACIJF010000003.1"/>
</dbReference>
<dbReference type="InterPro" id="IPR000397">
    <property type="entry name" value="Heat_shock_Hsp33"/>
</dbReference>
<reference evidence="6 7" key="1">
    <citation type="submission" date="2020-08" db="EMBL/GenBank/DDBJ databases">
        <title>Genomic Encyclopedia of Type Strains, Phase IV (KMG-IV): sequencing the most valuable type-strain genomes for metagenomic binning, comparative biology and taxonomic classification.</title>
        <authorList>
            <person name="Goeker M."/>
        </authorList>
    </citation>
    <scope>NUCLEOTIDE SEQUENCE [LARGE SCALE GENOMIC DNA]</scope>
    <source>
        <strain evidence="6 7">DSM 26736</strain>
    </source>
</reference>
<keyword evidence="5" id="KW-0676">Redox-active center</keyword>
<dbReference type="PANTHER" id="PTHR30111">
    <property type="entry name" value="33 KDA CHAPERONIN"/>
    <property type="match status" value="1"/>
</dbReference>
<evidence type="ECO:0000313" key="7">
    <source>
        <dbReference type="Proteomes" id="UP000527143"/>
    </source>
</evidence>
<keyword evidence="3" id="KW-1015">Disulfide bond</keyword>
<comment type="caution">
    <text evidence="6">The sequence shown here is derived from an EMBL/GenBank/DDBJ whole genome shotgun (WGS) entry which is preliminary data.</text>
</comment>
<keyword evidence="4" id="KW-0143">Chaperone</keyword>
<dbReference type="Proteomes" id="UP000527143">
    <property type="component" value="Unassembled WGS sequence"/>
</dbReference>
<dbReference type="GO" id="GO:0044183">
    <property type="term" value="F:protein folding chaperone"/>
    <property type="evidence" value="ECO:0007669"/>
    <property type="project" value="TreeGrafter"/>
</dbReference>
<organism evidence="6 7">
    <name type="scientific">Sphingomonas xinjiangensis</name>
    <dbReference type="NCBI Taxonomy" id="643568"/>
    <lineage>
        <taxon>Bacteria</taxon>
        <taxon>Pseudomonadati</taxon>
        <taxon>Pseudomonadota</taxon>
        <taxon>Alphaproteobacteria</taxon>
        <taxon>Sphingomonadales</taxon>
        <taxon>Sphingomonadaceae</taxon>
        <taxon>Sphingomonas</taxon>
    </lineage>
</organism>
<keyword evidence="1" id="KW-0963">Cytoplasm</keyword>
<dbReference type="PANTHER" id="PTHR30111:SF1">
    <property type="entry name" value="33 KDA CHAPERONIN"/>
    <property type="match status" value="1"/>
</dbReference>
<dbReference type="InterPro" id="IPR016154">
    <property type="entry name" value="Heat_shock_Hsp33_C"/>
</dbReference>
<protein>
    <submittedName>
        <fullName evidence="6">Molecular chaperone Hsp33</fullName>
    </submittedName>
</protein>
<dbReference type="GO" id="GO:0051082">
    <property type="term" value="F:unfolded protein binding"/>
    <property type="evidence" value="ECO:0007669"/>
    <property type="project" value="InterPro"/>
</dbReference>
<dbReference type="Pfam" id="PF01430">
    <property type="entry name" value="HSP33"/>
    <property type="match status" value="1"/>
</dbReference>
<keyword evidence="7" id="KW-1185">Reference proteome</keyword>
<evidence type="ECO:0000256" key="1">
    <source>
        <dbReference type="ARBA" id="ARBA00022490"/>
    </source>
</evidence>
<keyword evidence="2" id="KW-0862">Zinc</keyword>
<dbReference type="AlphaFoldDB" id="A0A840YPH8"/>
<dbReference type="GO" id="GO:0042026">
    <property type="term" value="P:protein refolding"/>
    <property type="evidence" value="ECO:0007669"/>
    <property type="project" value="TreeGrafter"/>
</dbReference>
<dbReference type="InterPro" id="IPR023212">
    <property type="entry name" value="Hsp33_helix_hairpin_bin_dom_sf"/>
</dbReference>
<proteinExistence type="predicted"/>
<gene>
    <name evidence="6" type="ORF">FHT02_001359</name>
</gene>
<dbReference type="GO" id="GO:0005737">
    <property type="term" value="C:cytoplasm"/>
    <property type="evidence" value="ECO:0007669"/>
    <property type="project" value="InterPro"/>
</dbReference>
<name>A0A840YPH8_9SPHN</name>
<dbReference type="PIRSF" id="PIRSF005261">
    <property type="entry name" value="Heat_shock_Hsp33"/>
    <property type="match status" value="1"/>
</dbReference>
<evidence type="ECO:0000256" key="3">
    <source>
        <dbReference type="ARBA" id="ARBA00023157"/>
    </source>
</evidence>
<evidence type="ECO:0000256" key="4">
    <source>
        <dbReference type="ARBA" id="ARBA00023186"/>
    </source>
</evidence>
<dbReference type="Gene3D" id="3.55.30.10">
    <property type="entry name" value="Hsp33 domain"/>
    <property type="match status" value="1"/>
</dbReference>
<evidence type="ECO:0000256" key="5">
    <source>
        <dbReference type="ARBA" id="ARBA00023284"/>
    </source>
</evidence>
<dbReference type="InterPro" id="IPR016153">
    <property type="entry name" value="Heat_shock_Hsp33_N"/>
</dbReference>